<keyword evidence="2" id="KW-1185">Reference proteome</keyword>
<evidence type="ECO:0000313" key="1">
    <source>
        <dbReference type="EMBL" id="ORX73949.1"/>
    </source>
</evidence>
<gene>
    <name evidence="1" type="ORF">DL89DRAFT_263956</name>
</gene>
<proteinExistence type="predicted"/>
<name>A0A1Y1WK82_9FUNG</name>
<evidence type="ECO:0000313" key="2">
    <source>
        <dbReference type="Proteomes" id="UP000193922"/>
    </source>
</evidence>
<organism evidence="1 2">
    <name type="scientific">Linderina pennispora</name>
    <dbReference type="NCBI Taxonomy" id="61395"/>
    <lineage>
        <taxon>Eukaryota</taxon>
        <taxon>Fungi</taxon>
        <taxon>Fungi incertae sedis</taxon>
        <taxon>Zoopagomycota</taxon>
        <taxon>Kickxellomycotina</taxon>
        <taxon>Kickxellomycetes</taxon>
        <taxon>Kickxellales</taxon>
        <taxon>Kickxellaceae</taxon>
        <taxon>Linderina</taxon>
    </lineage>
</organism>
<dbReference type="RefSeq" id="XP_040747160.1">
    <property type="nucleotide sequence ID" value="XM_040886041.1"/>
</dbReference>
<dbReference type="GeneID" id="63802689"/>
<dbReference type="EMBL" id="MCFD01000001">
    <property type="protein sequence ID" value="ORX73949.1"/>
    <property type="molecule type" value="Genomic_DNA"/>
</dbReference>
<reference evidence="1 2" key="1">
    <citation type="submission" date="2016-07" db="EMBL/GenBank/DDBJ databases">
        <title>Pervasive Adenine N6-methylation of Active Genes in Fungi.</title>
        <authorList>
            <consortium name="DOE Joint Genome Institute"/>
            <person name="Mondo S.J."/>
            <person name="Dannebaum R.O."/>
            <person name="Kuo R.C."/>
            <person name="Labutti K."/>
            <person name="Haridas S."/>
            <person name="Kuo A."/>
            <person name="Salamov A."/>
            <person name="Ahrendt S.R."/>
            <person name="Lipzen A."/>
            <person name="Sullivan W."/>
            <person name="Andreopoulos W.B."/>
            <person name="Clum A."/>
            <person name="Lindquist E."/>
            <person name="Daum C."/>
            <person name="Ramamoorthy G.K."/>
            <person name="Gryganskyi A."/>
            <person name="Culley D."/>
            <person name="Magnuson J.K."/>
            <person name="James T.Y."/>
            <person name="O'Malley M.A."/>
            <person name="Stajich J.E."/>
            <person name="Spatafora J.W."/>
            <person name="Visel A."/>
            <person name="Grigoriev I.V."/>
        </authorList>
    </citation>
    <scope>NUCLEOTIDE SEQUENCE [LARGE SCALE GENOMIC DNA]</scope>
    <source>
        <strain evidence="1 2">ATCC 12442</strain>
    </source>
</reference>
<protein>
    <submittedName>
        <fullName evidence="1">Uncharacterized protein</fullName>
    </submittedName>
</protein>
<dbReference type="Proteomes" id="UP000193922">
    <property type="component" value="Unassembled WGS sequence"/>
</dbReference>
<accession>A0A1Y1WK82</accession>
<dbReference type="AlphaFoldDB" id="A0A1Y1WK82"/>
<sequence>MVSCNQGVISSTNGDSFWVVHMGKVDQVWSNIDGNKVQCMAENGMLKCCYNSDCRSFTCPGIVTSGSDQLLLIDAMRRAANQAPKSSPASRLTVKSTAVLLSVLLPIAALI</sequence>
<comment type="caution">
    <text evidence="1">The sequence shown here is derived from an EMBL/GenBank/DDBJ whole genome shotgun (WGS) entry which is preliminary data.</text>
</comment>